<dbReference type="InterPro" id="IPR001789">
    <property type="entry name" value="Sig_transdc_resp-reg_receiver"/>
</dbReference>
<dbReference type="Pfam" id="PF04397">
    <property type="entry name" value="LytTR"/>
    <property type="match status" value="1"/>
</dbReference>
<dbReference type="Gene3D" id="2.40.50.1020">
    <property type="entry name" value="LytTr DNA-binding domain"/>
    <property type="match status" value="1"/>
</dbReference>
<organism evidence="4 5">
    <name type="scientific">Dyadobacter luticola</name>
    <dbReference type="NCBI Taxonomy" id="1979387"/>
    <lineage>
        <taxon>Bacteria</taxon>
        <taxon>Pseudomonadati</taxon>
        <taxon>Bacteroidota</taxon>
        <taxon>Cytophagia</taxon>
        <taxon>Cytophagales</taxon>
        <taxon>Spirosomataceae</taxon>
        <taxon>Dyadobacter</taxon>
    </lineage>
</organism>
<sequence>MTKIQCLAIDDERLALEVMEAYIERIPFLHLAQLCAKPMQALEFLARNPIDLLFLDIEMPGLNGLEFLQAIKTPPLVILTTAYPQFAVDAFELNVVDYLLKPIPFSRFLTAVQKAQAQLSENQQRNQNLTETKPLDGNIFIKSGSKTVRVDVQEILFIEGKKDHVMLHTRQSQITTQLSLSSLMEKLSSDQFLRIHRSFIVALNKIESIERNRVMIDKKEIPIGEFYREDLFKRIS</sequence>
<evidence type="ECO:0000313" key="4">
    <source>
        <dbReference type="EMBL" id="TLV02477.1"/>
    </source>
</evidence>
<evidence type="ECO:0000259" key="3">
    <source>
        <dbReference type="PROSITE" id="PS50930"/>
    </source>
</evidence>
<dbReference type="OrthoDB" id="1646880at2"/>
<dbReference type="InterPro" id="IPR046947">
    <property type="entry name" value="LytR-like"/>
</dbReference>
<dbReference type="PROSITE" id="PS50110">
    <property type="entry name" value="RESPONSE_REGULATORY"/>
    <property type="match status" value="1"/>
</dbReference>
<dbReference type="SUPFAM" id="SSF52172">
    <property type="entry name" value="CheY-like"/>
    <property type="match status" value="1"/>
</dbReference>
<dbReference type="Gene3D" id="3.40.50.2300">
    <property type="match status" value="1"/>
</dbReference>
<dbReference type="GO" id="GO:0003677">
    <property type="term" value="F:DNA binding"/>
    <property type="evidence" value="ECO:0007669"/>
    <property type="project" value="InterPro"/>
</dbReference>
<dbReference type="EMBL" id="VCEJ01000002">
    <property type="protein sequence ID" value="TLV02477.1"/>
    <property type="molecule type" value="Genomic_DNA"/>
</dbReference>
<feature type="domain" description="HTH LytTR-type" evidence="3">
    <location>
        <begin position="139"/>
        <end position="236"/>
    </location>
</feature>
<dbReference type="InterPro" id="IPR007492">
    <property type="entry name" value="LytTR_DNA-bd_dom"/>
</dbReference>
<dbReference type="GO" id="GO:0000156">
    <property type="term" value="F:phosphorelay response regulator activity"/>
    <property type="evidence" value="ECO:0007669"/>
    <property type="project" value="InterPro"/>
</dbReference>
<dbReference type="PROSITE" id="PS50930">
    <property type="entry name" value="HTH_LYTTR"/>
    <property type="match status" value="1"/>
</dbReference>
<feature type="modified residue" description="4-aspartylphosphate" evidence="1">
    <location>
        <position position="56"/>
    </location>
</feature>
<evidence type="ECO:0000313" key="5">
    <source>
        <dbReference type="Proteomes" id="UP000306402"/>
    </source>
</evidence>
<dbReference type="SMART" id="SM00448">
    <property type="entry name" value="REC"/>
    <property type="match status" value="1"/>
</dbReference>
<protein>
    <submittedName>
        <fullName evidence="4">Response regulator transcription factor</fullName>
    </submittedName>
</protein>
<accession>A0A5R9L271</accession>
<dbReference type="PANTHER" id="PTHR37299">
    <property type="entry name" value="TRANSCRIPTIONAL REGULATOR-RELATED"/>
    <property type="match status" value="1"/>
</dbReference>
<keyword evidence="1" id="KW-0597">Phosphoprotein</keyword>
<dbReference type="PANTHER" id="PTHR37299:SF1">
    <property type="entry name" value="STAGE 0 SPORULATION PROTEIN A HOMOLOG"/>
    <property type="match status" value="1"/>
</dbReference>
<proteinExistence type="predicted"/>
<gene>
    <name evidence="4" type="ORF">FEN17_02280</name>
</gene>
<dbReference type="SMART" id="SM00850">
    <property type="entry name" value="LytTR"/>
    <property type="match status" value="1"/>
</dbReference>
<evidence type="ECO:0000259" key="2">
    <source>
        <dbReference type="PROSITE" id="PS50110"/>
    </source>
</evidence>
<dbReference type="AlphaFoldDB" id="A0A5R9L271"/>
<keyword evidence="5" id="KW-1185">Reference proteome</keyword>
<reference evidence="4 5" key="1">
    <citation type="submission" date="2019-05" db="EMBL/GenBank/DDBJ databases">
        <authorList>
            <person name="Qu J.-H."/>
        </authorList>
    </citation>
    <scope>NUCLEOTIDE SEQUENCE [LARGE SCALE GENOMIC DNA]</scope>
    <source>
        <strain evidence="4 5">T17</strain>
    </source>
</reference>
<feature type="domain" description="Response regulatory" evidence="2">
    <location>
        <begin position="5"/>
        <end position="116"/>
    </location>
</feature>
<dbReference type="Pfam" id="PF00072">
    <property type="entry name" value="Response_reg"/>
    <property type="match status" value="1"/>
</dbReference>
<dbReference type="Proteomes" id="UP000306402">
    <property type="component" value="Unassembled WGS sequence"/>
</dbReference>
<evidence type="ECO:0000256" key="1">
    <source>
        <dbReference type="PROSITE-ProRule" id="PRU00169"/>
    </source>
</evidence>
<dbReference type="InterPro" id="IPR011006">
    <property type="entry name" value="CheY-like_superfamily"/>
</dbReference>
<dbReference type="RefSeq" id="WP_138363687.1">
    <property type="nucleotide sequence ID" value="NZ_VCEJ01000002.1"/>
</dbReference>
<name>A0A5R9L271_9BACT</name>
<comment type="caution">
    <text evidence="4">The sequence shown here is derived from an EMBL/GenBank/DDBJ whole genome shotgun (WGS) entry which is preliminary data.</text>
</comment>